<dbReference type="Pfam" id="PF00482">
    <property type="entry name" value="T2SSF"/>
    <property type="match status" value="2"/>
</dbReference>
<evidence type="ECO:0000256" key="1">
    <source>
        <dbReference type="ARBA" id="ARBA00004429"/>
    </source>
</evidence>
<feature type="domain" description="Type II secretion system protein GspF" evidence="9">
    <location>
        <begin position="65"/>
        <end position="188"/>
    </location>
</feature>
<dbReference type="FunFam" id="1.20.81.30:FF:000001">
    <property type="entry name" value="Type II secretion system protein F"/>
    <property type="match status" value="2"/>
</dbReference>
<dbReference type="PRINTS" id="PR00812">
    <property type="entry name" value="BCTERIALGSPF"/>
</dbReference>
<dbReference type="InterPro" id="IPR018076">
    <property type="entry name" value="T2SS_GspF_dom"/>
</dbReference>
<keyword evidence="3" id="KW-1003">Cell membrane</keyword>
<organism evidence="10 11">
    <name type="scientific">Thermodesulfovibrio aggregans</name>
    <dbReference type="NCBI Taxonomy" id="86166"/>
    <lineage>
        <taxon>Bacteria</taxon>
        <taxon>Pseudomonadati</taxon>
        <taxon>Nitrospirota</taxon>
        <taxon>Thermodesulfovibrionia</taxon>
        <taxon>Thermodesulfovibrionales</taxon>
        <taxon>Thermodesulfovibrionaceae</taxon>
        <taxon>Thermodesulfovibrio</taxon>
    </lineage>
</organism>
<dbReference type="GO" id="GO:0005886">
    <property type="term" value="C:plasma membrane"/>
    <property type="evidence" value="ECO:0007669"/>
    <property type="project" value="UniProtKB-SubCell"/>
</dbReference>
<evidence type="ECO:0000256" key="3">
    <source>
        <dbReference type="ARBA" id="ARBA00022475"/>
    </source>
</evidence>
<accession>A0A0U9HU70</accession>
<evidence type="ECO:0000256" key="8">
    <source>
        <dbReference type="SAM" id="Phobius"/>
    </source>
</evidence>
<proteinExistence type="inferred from homology"/>
<dbReference type="EMBL" id="BCNO01000001">
    <property type="protein sequence ID" value="GAQ93887.1"/>
    <property type="molecule type" value="Genomic_DNA"/>
</dbReference>
<feature type="transmembrane region" description="Helical" evidence="8">
    <location>
        <begin position="372"/>
        <end position="392"/>
    </location>
</feature>
<evidence type="ECO:0000313" key="10">
    <source>
        <dbReference type="EMBL" id="GAQ93887.1"/>
    </source>
</evidence>
<evidence type="ECO:0000256" key="5">
    <source>
        <dbReference type="ARBA" id="ARBA00022692"/>
    </source>
</evidence>
<dbReference type="Proteomes" id="UP000054976">
    <property type="component" value="Unassembled WGS sequence"/>
</dbReference>
<dbReference type="Gene3D" id="1.20.81.30">
    <property type="entry name" value="Type II secretion system (T2SS), domain F"/>
    <property type="match status" value="2"/>
</dbReference>
<reference evidence="11" key="1">
    <citation type="submission" date="2016-01" db="EMBL/GenBank/DDBJ databases">
        <title>Draft genome sequence of Thermodesulfovibrio aggregans strain TGE-P1.</title>
        <authorList>
            <person name="Sekiguchi Y."/>
            <person name="Ohashi A."/>
            <person name="Matsuura N."/>
            <person name="Tourlousse M.D."/>
        </authorList>
    </citation>
    <scope>NUCLEOTIDE SEQUENCE [LARGE SCALE GENOMIC DNA]</scope>
    <source>
        <strain evidence="11">TGE-P1</strain>
    </source>
</reference>
<keyword evidence="6 8" id="KW-1133">Transmembrane helix</keyword>
<evidence type="ECO:0000256" key="6">
    <source>
        <dbReference type="ARBA" id="ARBA00022989"/>
    </source>
</evidence>
<dbReference type="OrthoDB" id="9805682at2"/>
<evidence type="ECO:0000256" key="2">
    <source>
        <dbReference type="ARBA" id="ARBA00005745"/>
    </source>
</evidence>
<evidence type="ECO:0000256" key="7">
    <source>
        <dbReference type="ARBA" id="ARBA00023136"/>
    </source>
</evidence>
<dbReference type="PANTHER" id="PTHR30012">
    <property type="entry name" value="GENERAL SECRETION PATHWAY PROTEIN"/>
    <property type="match status" value="1"/>
</dbReference>
<dbReference type="InterPro" id="IPR003004">
    <property type="entry name" value="GspF/PilC"/>
</dbReference>
<dbReference type="PANTHER" id="PTHR30012:SF0">
    <property type="entry name" value="TYPE II SECRETION SYSTEM PROTEIN F-RELATED"/>
    <property type="match status" value="1"/>
</dbReference>
<keyword evidence="4" id="KW-0997">Cell inner membrane</keyword>
<sequence>MPTTFIWKGRTEEGVIITGETEAENEGELLLALRKKGIIPRYVRQKEEKRFLSLGKVSNKDILFFTRQFATLFASGVPVVQAFDALIGQIKNKTFKKVLIQMRNDIEKGSSLADAMKRHPRVFSSLFVNMVRAGEEGGMLDKVLQRMADYFEKMLKLRRKIIGAMIYPSLVIGIAVLVVAVIMIFVIPTFAKLFSEMGVDLPLPTRITIGLSNFMASSGIFIFLGIIGFFIFVKFLRASAKGRKITDNILLRIPLLGVILLKSSLSRFSRTLGTLLGSGVPILNSMEISARASGNKVIEDIVLDMKEEITGGKSLTEVLKTKPEIFPPIFVQMVGVGESTGKTDEMLNKVADFYDEEVDNAVANLMSMLEPALIIFLGVTIGFIVVSLYLPIFKLGEVVGRGG</sequence>
<evidence type="ECO:0000313" key="11">
    <source>
        <dbReference type="Proteomes" id="UP000054976"/>
    </source>
</evidence>
<dbReference type="InterPro" id="IPR042094">
    <property type="entry name" value="T2SS_GspF_sf"/>
</dbReference>
<protein>
    <submittedName>
        <fullName evidence="10">Type IV pilus assembly protein PilC</fullName>
    </submittedName>
</protein>
<comment type="similarity">
    <text evidence="2">Belongs to the GSP F family.</text>
</comment>
<keyword evidence="5 8" id="KW-0812">Transmembrane</keyword>
<feature type="transmembrane region" description="Helical" evidence="8">
    <location>
        <begin position="161"/>
        <end position="187"/>
    </location>
</feature>
<feature type="transmembrane region" description="Helical" evidence="8">
    <location>
        <begin position="207"/>
        <end position="233"/>
    </location>
</feature>
<keyword evidence="7 8" id="KW-0472">Membrane</keyword>
<comment type="caution">
    <text evidence="10">The sequence shown here is derived from an EMBL/GenBank/DDBJ whole genome shotgun (WGS) entry which is preliminary data.</text>
</comment>
<dbReference type="STRING" id="86166.TAGGR_151"/>
<dbReference type="RefSeq" id="WP_059175377.1">
    <property type="nucleotide sequence ID" value="NZ_BCNO01000001.1"/>
</dbReference>
<name>A0A0U9HU70_9BACT</name>
<gene>
    <name evidence="10" type="ORF">TAGGR_151</name>
</gene>
<evidence type="ECO:0000256" key="4">
    <source>
        <dbReference type="ARBA" id="ARBA00022519"/>
    </source>
</evidence>
<comment type="subcellular location">
    <subcellularLocation>
        <location evidence="1">Cell inner membrane</location>
        <topology evidence="1">Multi-pass membrane protein</topology>
    </subcellularLocation>
</comment>
<feature type="domain" description="Type II secretion system protein GspF" evidence="9">
    <location>
        <begin position="268"/>
        <end position="391"/>
    </location>
</feature>
<evidence type="ECO:0000259" key="9">
    <source>
        <dbReference type="Pfam" id="PF00482"/>
    </source>
</evidence>
<keyword evidence="11" id="KW-1185">Reference proteome</keyword>
<dbReference type="AlphaFoldDB" id="A0A0U9HU70"/>